<feature type="non-terminal residue" evidence="6">
    <location>
        <position position="1"/>
    </location>
</feature>
<dbReference type="SUPFAM" id="SSF56487">
    <property type="entry name" value="SRCR-like"/>
    <property type="match status" value="1"/>
</dbReference>
<keyword evidence="1" id="KW-0732">Signal</keyword>
<protein>
    <submittedName>
        <fullName evidence="6">SRCRM protein</fullName>
    </submittedName>
</protein>
<evidence type="ECO:0000313" key="7">
    <source>
        <dbReference type="Proteomes" id="UP000531168"/>
    </source>
</evidence>
<dbReference type="GO" id="GO:0016020">
    <property type="term" value="C:membrane"/>
    <property type="evidence" value="ECO:0007669"/>
    <property type="project" value="InterPro"/>
</dbReference>
<dbReference type="AlphaFoldDB" id="A0A7L0MXK8"/>
<feature type="domain" description="SRCR" evidence="5">
    <location>
        <begin position="5"/>
        <end position="96"/>
    </location>
</feature>
<dbReference type="Pfam" id="PF00530">
    <property type="entry name" value="SRCR"/>
    <property type="match status" value="1"/>
</dbReference>
<dbReference type="PRINTS" id="PR00258">
    <property type="entry name" value="SPERACTRCPTR"/>
</dbReference>
<comment type="caution">
    <text evidence="4">Lacks conserved residue(s) required for the propagation of feature annotation.</text>
</comment>
<dbReference type="PANTHER" id="PTHR19331:SF484">
    <property type="entry name" value="SRCR DOMAIN-CONTAINING PROTEIN"/>
    <property type="match status" value="1"/>
</dbReference>
<dbReference type="PANTHER" id="PTHR19331">
    <property type="entry name" value="SCAVENGER RECEPTOR DOMAIN-CONTAINING"/>
    <property type="match status" value="1"/>
</dbReference>
<comment type="caution">
    <text evidence="6">The sequence shown here is derived from an EMBL/GenBank/DDBJ whole genome shotgun (WGS) entry which is preliminary data.</text>
</comment>
<name>A0A7L0MXK8_9PSIT</name>
<accession>A0A7L0MXK8</accession>
<feature type="non-terminal residue" evidence="6">
    <location>
        <position position="96"/>
    </location>
</feature>
<keyword evidence="3 4" id="KW-1015">Disulfide bond</keyword>
<dbReference type="PROSITE" id="PS50287">
    <property type="entry name" value="SRCR_2"/>
    <property type="match status" value="1"/>
</dbReference>
<proteinExistence type="predicted"/>
<dbReference type="Proteomes" id="UP000531168">
    <property type="component" value="Unassembled WGS sequence"/>
</dbReference>
<gene>
    <name evidence="6" type="primary">Srcrm</name>
    <name evidence="6" type="ORF">AMAGUI_R15713</name>
</gene>
<dbReference type="Gene3D" id="3.10.250.10">
    <property type="entry name" value="SRCR-like domain"/>
    <property type="match status" value="1"/>
</dbReference>
<dbReference type="InterPro" id="IPR036772">
    <property type="entry name" value="SRCR-like_dom_sf"/>
</dbReference>
<organism evidence="6 7">
    <name type="scientific">Amazona guildingii</name>
    <dbReference type="NCBI Taxonomy" id="175529"/>
    <lineage>
        <taxon>Eukaryota</taxon>
        <taxon>Metazoa</taxon>
        <taxon>Chordata</taxon>
        <taxon>Craniata</taxon>
        <taxon>Vertebrata</taxon>
        <taxon>Euteleostomi</taxon>
        <taxon>Archelosauria</taxon>
        <taxon>Archosauria</taxon>
        <taxon>Dinosauria</taxon>
        <taxon>Saurischia</taxon>
        <taxon>Theropoda</taxon>
        <taxon>Coelurosauria</taxon>
        <taxon>Aves</taxon>
        <taxon>Neognathae</taxon>
        <taxon>Neoaves</taxon>
        <taxon>Telluraves</taxon>
        <taxon>Australaves</taxon>
        <taxon>Psittaciformes</taxon>
        <taxon>Psittacidae</taxon>
        <taxon>Amazona</taxon>
    </lineage>
</organism>
<keyword evidence="2" id="KW-0677">Repeat</keyword>
<keyword evidence="7" id="KW-1185">Reference proteome</keyword>
<dbReference type="FunFam" id="3.10.250.10:FF:000009">
    <property type="entry name" value="WC1"/>
    <property type="match status" value="1"/>
</dbReference>
<sequence length="96" mass="10496">LAESLRLSGGESRCDGRVEILLHGIWSRVLDDDWDIKDAHVVCRQLECGIAKKAYYLPRSERGTGVVGLRSVQCAGNETQLMLCQTSHSPTVPSGV</sequence>
<evidence type="ECO:0000256" key="4">
    <source>
        <dbReference type="PROSITE-ProRule" id="PRU00196"/>
    </source>
</evidence>
<reference evidence="6 7" key="1">
    <citation type="submission" date="2019-09" db="EMBL/GenBank/DDBJ databases">
        <title>Bird 10,000 Genomes (B10K) Project - Family phase.</title>
        <authorList>
            <person name="Zhang G."/>
        </authorList>
    </citation>
    <scope>NUCLEOTIDE SEQUENCE [LARGE SCALE GENOMIC DNA]</scope>
    <source>
        <strain evidence="6">B10K-DU-001-46</strain>
        <tissue evidence="6">Muscle</tissue>
    </source>
</reference>
<dbReference type="EMBL" id="VXAR01026871">
    <property type="protein sequence ID" value="NXK85292.1"/>
    <property type="molecule type" value="Genomic_DNA"/>
</dbReference>
<evidence type="ECO:0000256" key="3">
    <source>
        <dbReference type="ARBA" id="ARBA00023157"/>
    </source>
</evidence>
<feature type="disulfide bond" evidence="4">
    <location>
        <begin position="74"/>
        <end position="84"/>
    </location>
</feature>
<dbReference type="SMART" id="SM00202">
    <property type="entry name" value="SR"/>
    <property type="match status" value="1"/>
</dbReference>
<evidence type="ECO:0000313" key="6">
    <source>
        <dbReference type="EMBL" id="NXK85292.1"/>
    </source>
</evidence>
<dbReference type="InterPro" id="IPR001190">
    <property type="entry name" value="SRCR"/>
</dbReference>
<evidence type="ECO:0000256" key="2">
    <source>
        <dbReference type="ARBA" id="ARBA00022737"/>
    </source>
</evidence>
<evidence type="ECO:0000256" key="1">
    <source>
        <dbReference type="ARBA" id="ARBA00022729"/>
    </source>
</evidence>
<evidence type="ECO:0000259" key="5">
    <source>
        <dbReference type="PROSITE" id="PS50287"/>
    </source>
</evidence>